<feature type="transmembrane region" description="Helical" evidence="1">
    <location>
        <begin position="114"/>
        <end position="140"/>
    </location>
</feature>
<comment type="caution">
    <text evidence="2">The sequence shown here is derived from an EMBL/GenBank/DDBJ whole genome shotgun (WGS) entry which is preliminary data.</text>
</comment>
<evidence type="ECO:0000313" key="2">
    <source>
        <dbReference type="EMBL" id="MFC5971738.1"/>
    </source>
</evidence>
<gene>
    <name evidence="2" type="ORF">ACFPYI_10375</name>
</gene>
<protein>
    <recommendedName>
        <fullName evidence="4">Cox cluster protein</fullName>
    </recommendedName>
</protein>
<sequence length="149" mass="15884">MSRSSTRTATGFESATTHVDSDWWQAIAVAGVFFVLAYVVGLFLFVTVFASFLFGAAAGGPPELFVGGFGLLFVFVSLFVLVGVVLSLLLPVALYLDAKAVDEANVGWHPDPTLYAIVGVVGLFAQGLPVQPAVAFYYLYKRRQAVGTP</sequence>
<dbReference type="EMBL" id="JBHSQH010000001">
    <property type="protein sequence ID" value="MFC5971738.1"/>
    <property type="molecule type" value="Genomic_DNA"/>
</dbReference>
<reference evidence="2 3" key="1">
    <citation type="journal article" date="2019" name="Int. J. Syst. Evol. Microbiol.">
        <title>The Global Catalogue of Microorganisms (GCM) 10K type strain sequencing project: providing services to taxonomists for standard genome sequencing and annotation.</title>
        <authorList>
            <consortium name="The Broad Institute Genomics Platform"/>
            <consortium name="The Broad Institute Genome Sequencing Center for Infectious Disease"/>
            <person name="Wu L."/>
            <person name="Ma J."/>
        </authorList>
    </citation>
    <scope>NUCLEOTIDE SEQUENCE [LARGE SCALE GENOMIC DNA]</scope>
    <source>
        <strain evidence="2 3">CGMCC 1.12543</strain>
    </source>
</reference>
<evidence type="ECO:0008006" key="4">
    <source>
        <dbReference type="Google" id="ProtNLM"/>
    </source>
</evidence>
<feature type="transmembrane region" description="Helical" evidence="1">
    <location>
        <begin position="64"/>
        <end position="94"/>
    </location>
</feature>
<feature type="transmembrane region" description="Helical" evidence="1">
    <location>
        <begin position="23"/>
        <end position="52"/>
    </location>
</feature>
<proteinExistence type="predicted"/>
<keyword evidence="1" id="KW-1133">Transmembrane helix</keyword>
<keyword evidence="1" id="KW-0472">Membrane</keyword>
<name>A0ABD5RMU4_9EURY</name>
<evidence type="ECO:0000256" key="1">
    <source>
        <dbReference type="SAM" id="Phobius"/>
    </source>
</evidence>
<accession>A0ABD5RMU4</accession>
<keyword evidence="3" id="KW-1185">Reference proteome</keyword>
<keyword evidence="1" id="KW-0812">Transmembrane</keyword>
<dbReference type="Proteomes" id="UP001596099">
    <property type="component" value="Unassembled WGS sequence"/>
</dbReference>
<dbReference type="RefSeq" id="WP_247414624.1">
    <property type="nucleotide sequence ID" value="NZ_JALLGW010000001.1"/>
</dbReference>
<dbReference type="AlphaFoldDB" id="A0ABD5RMU4"/>
<organism evidence="2 3">
    <name type="scientific">Halomarina salina</name>
    <dbReference type="NCBI Taxonomy" id="1872699"/>
    <lineage>
        <taxon>Archaea</taxon>
        <taxon>Methanobacteriati</taxon>
        <taxon>Methanobacteriota</taxon>
        <taxon>Stenosarchaea group</taxon>
        <taxon>Halobacteria</taxon>
        <taxon>Halobacteriales</taxon>
        <taxon>Natronomonadaceae</taxon>
        <taxon>Halomarina</taxon>
    </lineage>
</organism>
<evidence type="ECO:0000313" key="3">
    <source>
        <dbReference type="Proteomes" id="UP001596099"/>
    </source>
</evidence>